<keyword evidence="1 3" id="KW-0808">Transferase</keyword>
<dbReference type="CDD" id="cd03058">
    <property type="entry name" value="GST_N_Tau"/>
    <property type="match status" value="1"/>
</dbReference>
<evidence type="ECO:0000313" key="6">
    <source>
        <dbReference type="Proteomes" id="UP000015453"/>
    </source>
</evidence>
<evidence type="ECO:0000256" key="3">
    <source>
        <dbReference type="RuleBase" id="RU369102"/>
    </source>
</evidence>
<dbReference type="GO" id="GO:0006749">
    <property type="term" value="P:glutathione metabolic process"/>
    <property type="evidence" value="ECO:0007669"/>
    <property type="project" value="TreeGrafter"/>
</dbReference>
<dbReference type="GO" id="GO:0004364">
    <property type="term" value="F:glutathione transferase activity"/>
    <property type="evidence" value="ECO:0007669"/>
    <property type="project" value="UniProtKB-UniRule"/>
</dbReference>
<evidence type="ECO:0000256" key="1">
    <source>
        <dbReference type="ARBA" id="ARBA00022679"/>
    </source>
</evidence>
<dbReference type="Gene3D" id="1.20.1050.10">
    <property type="match status" value="1"/>
</dbReference>
<dbReference type="OrthoDB" id="202840at2759"/>
<dbReference type="SFLD" id="SFLDS00019">
    <property type="entry name" value="Glutathione_Transferase_(cytos"/>
    <property type="match status" value="1"/>
</dbReference>
<proteinExistence type="inferred from homology"/>
<dbReference type="SFLD" id="SFLDG00358">
    <property type="entry name" value="Main_(cytGST)"/>
    <property type="match status" value="1"/>
</dbReference>
<comment type="catalytic activity">
    <reaction evidence="2 3">
        <text>RX + glutathione = an S-substituted glutathione + a halide anion + H(+)</text>
        <dbReference type="Rhea" id="RHEA:16437"/>
        <dbReference type="ChEBI" id="CHEBI:15378"/>
        <dbReference type="ChEBI" id="CHEBI:16042"/>
        <dbReference type="ChEBI" id="CHEBI:17792"/>
        <dbReference type="ChEBI" id="CHEBI:57925"/>
        <dbReference type="ChEBI" id="CHEBI:90779"/>
        <dbReference type="EC" id="2.5.1.18"/>
    </reaction>
</comment>
<comment type="function">
    <text evidence="3">Is involved in the conjugation of reduced glutathione to a wide number of exogenous and endogenous hydrophobic electrophiles.</text>
</comment>
<dbReference type="InterPro" id="IPR036249">
    <property type="entry name" value="Thioredoxin-like_sf"/>
</dbReference>
<comment type="subcellular location">
    <subcellularLocation>
        <location evidence="3">Cytoplasm</location>
        <location evidence="3">Cytosol</location>
    </subcellularLocation>
</comment>
<dbReference type="AlphaFoldDB" id="S8C1V6"/>
<comment type="caution">
    <text evidence="5">The sequence shown here is derived from an EMBL/GenBank/DDBJ whole genome shotgun (WGS) entry which is preliminary data.</text>
</comment>
<dbReference type="GO" id="GO:0005829">
    <property type="term" value="C:cytosol"/>
    <property type="evidence" value="ECO:0007669"/>
    <property type="project" value="UniProtKB-SubCell"/>
</dbReference>
<dbReference type="InterPro" id="IPR040079">
    <property type="entry name" value="Glutathione_S-Trfase"/>
</dbReference>
<dbReference type="InterPro" id="IPR045073">
    <property type="entry name" value="Omega/Tau-like"/>
</dbReference>
<name>S8C1V6_9LAMI</name>
<organism evidence="5 6">
    <name type="scientific">Genlisea aurea</name>
    <dbReference type="NCBI Taxonomy" id="192259"/>
    <lineage>
        <taxon>Eukaryota</taxon>
        <taxon>Viridiplantae</taxon>
        <taxon>Streptophyta</taxon>
        <taxon>Embryophyta</taxon>
        <taxon>Tracheophyta</taxon>
        <taxon>Spermatophyta</taxon>
        <taxon>Magnoliopsida</taxon>
        <taxon>eudicotyledons</taxon>
        <taxon>Gunneridae</taxon>
        <taxon>Pentapetalae</taxon>
        <taxon>asterids</taxon>
        <taxon>lamiids</taxon>
        <taxon>Lamiales</taxon>
        <taxon>Lentibulariaceae</taxon>
        <taxon>Genlisea</taxon>
    </lineage>
</organism>
<reference evidence="5 6" key="1">
    <citation type="journal article" date="2013" name="BMC Genomics">
        <title>The miniature genome of a carnivorous plant Genlisea aurea contains a low number of genes and short non-coding sequences.</title>
        <authorList>
            <person name="Leushkin E.V."/>
            <person name="Sutormin R.A."/>
            <person name="Nabieva E.R."/>
            <person name="Penin A.A."/>
            <person name="Kondrashov A.S."/>
            <person name="Logacheva M.D."/>
        </authorList>
    </citation>
    <scope>NUCLEOTIDE SEQUENCE [LARGE SCALE GENOMIC DNA]</scope>
</reference>
<dbReference type="PROSITE" id="PS50404">
    <property type="entry name" value="GST_NTER"/>
    <property type="match status" value="1"/>
</dbReference>
<protein>
    <recommendedName>
        <fullName evidence="3">Glutathione S-transferase</fullName>
        <ecNumber evidence="3">2.5.1.18</ecNumber>
    </recommendedName>
</protein>
<dbReference type="Proteomes" id="UP000015453">
    <property type="component" value="Unassembled WGS sequence"/>
</dbReference>
<evidence type="ECO:0000313" key="5">
    <source>
        <dbReference type="EMBL" id="EPS58381.1"/>
    </source>
</evidence>
<dbReference type="EMBL" id="AUSU01009273">
    <property type="protein sequence ID" value="EPS58381.1"/>
    <property type="molecule type" value="Genomic_DNA"/>
</dbReference>
<sequence>MGKEEVKLLGTWVSPFSTRIRIALKLKGVEYEFQYEDLTSKSELLLRSNPVHEKVPVLIHGDVPPVAESLVILEYVDEVWPEGPPILPSHPSDRAAARFWATYIDRNVSLLYLLLF</sequence>
<dbReference type="PANTHER" id="PTHR11260:SF773">
    <property type="entry name" value="GLUTATHIONE S-TRANSFERASE U26"/>
    <property type="match status" value="1"/>
</dbReference>
<dbReference type="PANTHER" id="PTHR11260">
    <property type="entry name" value="GLUTATHIONE S-TRANSFERASE, GST, SUPERFAMILY, GST DOMAIN CONTAINING"/>
    <property type="match status" value="1"/>
</dbReference>
<evidence type="ECO:0000259" key="4">
    <source>
        <dbReference type="PROSITE" id="PS50404"/>
    </source>
</evidence>
<keyword evidence="6" id="KW-1185">Reference proteome</keyword>
<keyword evidence="3" id="KW-0963">Cytoplasm</keyword>
<dbReference type="Gene3D" id="3.40.30.10">
    <property type="entry name" value="Glutaredoxin"/>
    <property type="match status" value="1"/>
</dbReference>
<dbReference type="EC" id="2.5.1.18" evidence="3"/>
<accession>S8C1V6</accession>
<feature type="domain" description="GST N-terminal" evidence="4">
    <location>
        <begin position="4"/>
        <end position="84"/>
    </location>
</feature>
<dbReference type="SUPFAM" id="SSF52833">
    <property type="entry name" value="Thioredoxin-like"/>
    <property type="match status" value="1"/>
</dbReference>
<dbReference type="Pfam" id="PF02798">
    <property type="entry name" value="GST_N"/>
    <property type="match status" value="1"/>
</dbReference>
<dbReference type="FunFam" id="3.40.30.10:FF:000014">
    <property type="entry name" value="Tau class glutathione S-transferase"/>
    <property type="match status" value="1"/>
</dbReference>
<evidence type="ECO:0000256" key="2">
    <source>
        <dbReference type="ARBA" id="ARBA00047960"/>
    </source>
</evidence>
<gene>
    <name evidence="5" type="ORF">M569_16434</name>
</gene>
<comment type="similarity">
    <text evidence="3">Belongs to the GST superfamily.</text>
</comment>
<dbReference type="InterPro" id="IPR004045">
    <property type="entry name" value="Glutathione_S-Trfase_N"/>
</dbReference>